<gene>
    <name evidence="1" type="ORF">S01H1_20776</name>
</gene>
<name>X0TR61_9ZZZZ</name>
<accession>X0TR61</accession>
<dbReference type="AlphaFoldDB" id="X0TR61"/>
<sequence length="75" mass="8659">MERRDFIKLLFAAPAIKCIDVISPSRKNEMPKALLVDPYLVSMRDLKELGPIYPGKVIRVRRPYWGTGEPITKIF</sequence>
<evidence type="ECO:0000313" key="1">
    <source>
        <dbReference type="EMBL" id="GAF89706.1"/>
    </source>
</evidence>
<proteinExistence type="predicted"/>
<reference evidence="1" key="1">
    <citation type="journal article" date="2014" name="Front. Microbiol.">
        <title>High frequency of phylogenetically diverse reductive dehalogenase-homologous genes in deep subseafloor sedimentary metagenomes.</title>
        <authorList>
            <person name="Kawai M."/>
            <person name="Futagami T."/>
            <person name="Toyoda A."/>
            <person name="Takaki Y."/>
            <person name="Nishi S."/>
            <person name="Hori S."/>
            <person name="Arai W."/>
            <person name="Tsubouchi T."/>
            <person name="Morono Y."/>
            <person name="Uchiyama I."/>
            <person name="Ito T."/>
            <person name="Fujiyama A."/>
            <person name="Inagaki F."/>
            <person name="Takami H."/>
        </authorList>
    </citation>
    <scope>NUCLEOTIDE SEQUENCE</scope>
    <source>
        <strain evidence="1">Expedition CK06-06</strain>
    </source>
</reference>
<comment type="caution">
    <text evidence="1">The sequence shown here is derived from an EMBL/GenBank/DDBJ whole genome shotgun (WGS) entry which is preliminary data.</text>
</comment>
<organism evidence="1">
    <name type="scientific">marine sediment metagenome</name>
    <dbReference type="NCBI Taxonomy" id="412755"/>
    <lineage>
        <taxon>unclassified sequences</taxon>
        <taxon>metagenomes</taxon>
        <taxon>ecological metagenomes</taxon>
    </lineage>
</organism>
<dbReference type="EMBL" id="BARS01011419">
    <property type="protein sequence ID" value="GAF89706.1"/>
    <property type="molecule type" value="Genomic_DNA"/>
</dbReference>
<protein>
    <submittedName>
        <fullName evidence="1">Uncharacterized protein</fullName>
    </submittedName>
</protein>